<dbReference type="PANTHER" id="PTHR43671:SF13">
    <property type="entry name" value="SERINE_THREONINE-PROTEIN KINASE NEK2"/>
    <property type="match status" value="1"/>
</dbReference>
<keyword evidence="6 7" id="KW-0067">ATP-binding</keyword>
<dbReference type="PANTHER" id="PTHR43671">
    <property type="entry name" value="SERINE/THREONINE-PROTEIN KINASE NEK"/>
    <property type="match status" value="1"/>
</dbReference>
<protein>
    <recommendedName>
        <fullName evidence="2">non-specific serine/threonine protein kinase</fullName>
        <ecNumber evidence="2">2.7.11.1</ecNumber>
    </recommendedName>
</protein>
<reference evidence="11" key="1">
    <citation type="submission" date="2017-05" db="EMBL/GenBank/DDBJ databases">
        <authorList>
            <person name="Kirkegaard R."/>
            <person name="Mcilroy J S."/>
        </authorList>
    </citation>
    <scope>NUCLEOTIDE SEQUENCE [LARGE SCALE GENOMIC DNA]</scope>
</reference>
<dbReference type="PROSITE" id="PS00107">
    <property type="entry name" value="PROTEIN_KINASE_ATP"/>
    <property type="match status" value="1"/>
</dbReference>
<dbReference type="Proteomes" id="UP000195514">
    <property type="component" value="Chromosome I"/>
</dbReference>
<evidence type="ECO:0000259" key="9">
    <source>
        <dbReference type="PROSITE" id="PS50011"/>
    </source>
</evidence>
<evidence type="ECO:0000256" key="4">
    <source>
        <dbReference type="ARBA" id="ARBA00022741"/>
    </source>
</evidence>
<name>A0A1Y6K0K6_9CHLR</name>
<evidence type="ECO:0000313" key="10">
    <source>
        <dbReference type="EMBL" id="SMX53225.1"/>
    </source>
</evidence>
<dbReference type="EMBL" id="LT859958">
    <property type="protein sequence ID" value="SMX53225.1"/>
    <property type="molecule type" value="Genomic_DNA"/>
</dbReference>
<dbReference type="InterPro" id="IPR050660">
    <property type="entry name" value="NEK_Ser/Thr_kinase"/>
</dbReference>
<feature type="domain" description="Protein kinase" evidence="9">
    <location>
        <begin position="15"/>
        <end position="281"/>
    </location>
</feature>
<evidence type="ECO:0000256" key="5">
    <source>
        <dbReference type="ARBA" id="ARBA00022777"/>
    </source>
</evidence>
<dbReference type="AlphaFoldDB" id="A0A1Y6K0K6"/>
<keyword evidence="5" id="KW-0418">Kinase</keyword>
<dbReference type="SMART" id="SM00220">
    <property type="entry name" value="S_TKc"/>
    <property type="match status" value="1"/>
</dbReference>
<dbReference type="InterPro" id="IPR017441">
    <property type="entry name" value="Protein_kinase_ATP_BS"/>
</dbReference>
<dbReference type="SUPFAM" id="SSF56112">
    <property type="entry name" value="Protein kinase-like (PK-like)"/>
    <property type="match status" value="1"/>
</dbReference>
<accession>A0A1Y6K0K6</accession>
<dbReference type="InterPro" id="IPR011009">
    <property type="entry name" value="Kinase-like_dom_sf"/>
</dbReference>
<keyword evidence="8" id="KW-0812">Transmembrane</keyword>
<dbReference type="PROSITE" id="PS50011">
    <property type="entry name" value="PROTEIN_KINASE_DOM"/>
    <property type="match status" value="1"/>
</dbReference>
<dbReference type="Pfam" id="PF00069">
    <property type="entry name" value="Pkinase"/>
    <property type="match status" value="1"/>
</dbReference>
<dbReference type="RefSeq" id="WP_087861177.1">
    <property type="nucleotide sequence ID" value="NZ_LT859958.1"/>
</dbReference>
<comment type="similarity">
    <text evidence="1">Belongs to the protein kinase superfamily. NEK Ser/Thr protein kinase family. NIMA subfamily.</text>
</comment>
<dbReference type="GO" id="GO:0004674">
    <property type="term" value="F:protein serine/threonine kinase activity"/>
    <property type="evidence" value="ECO:0007669"/>
    <property type="project" value="UniProtKB-EC"/>
</dbReference>
<dbReference type="InterPro" id="IPR000719">
    <property type="entry name" value="Prot_kinase_dom"/>
</dbReference>
<keyword evidence="8" id="KW-0472">Membrane</keyword>
<proteinExistence type="inferred from homology"/>
<dbReference type="CDD" id="cd14014">
    <property type="entry name" value="STKc_PknB_like"/>
    <property type="match status" value="1"/>
</dbReference>
<dbReference type="EC" id="2.7.11.1" evidence="2"/>
<gene>
    <name evidence="10" type="ORF">CFX1CAM_0159</name>
</gene>
<feature type="transmembrane region" description="Helical" evidence="8">
    <location>
        <begin position="307"/>
        <end position="325"/>
    </location>
</feature>
<evidence type="ECO:0000256" key="1">
    <source>
        <dbReference type="ARBA" id="ARBA00010886"/>
    </source>
</evidence>
<keyword evidence="11" id="KW-1185">Reference proteome</keyword>
<dbReference type="KEGG" id="abat:CFX1CAM_0159"/>
<evidence type="ECO:0000256" key="6">
    <source>
        <dbReference type="ARBA" id="ARBA00022840"/>
    </source>
</evidence>
<dbReference type="Gene3D" id="1.10.510.10">
    <property type="entry name" value="Transferase(Phosphotransferase) domain 1"/>
    <property type="match status" value="1"/>
</dbReference>
<evidence type="ECO:0000256" key="3">
    <source>
        <dbReference type="ARBA" id="ARBA00022679"/>
    </source>
</evidence>
<sequence length="328" mass="37140">MPVPIKAGTVLHDRYQIKQIIGQGGMGCIYLAEDQRLEGRLCAVKEVEYDLAFPEEMLNEARDQFQREATVLARLDHPNLPKVSDFFSIGERDYLVMDYVPGKDLRQLMIEARQKQTFLPEEDVLDWASQIADALKYLHTQDPPIVHRDIKPSNLKLTPNGLLKLVDFGLVKMLAPGEVTITILQGQGTALYTPLEQYGGDSGHTDARSDIFAFGGTLYHLLTNEPPLNVRERFLNPDALPRARTINSNISVRTERAIHWALQLHPEDRPNDIDAFVKALFVEDAPASKTYRRDRLQPKLVQKPEMALLYLAGSLMVISLLLTLIRNF</sequence>
<keyword evidence="4 7" id="KW-0547">Nucleotide-binding</keyword>
<evidence type="ECO:0000313" key="11">
    <source>
        <dbReference type="Proteomes" id="UP000195514"/>
    </source>
</evidence>
<feature type="binding site" evidence="7">
    <location>
        <position position="45"/>
    </location>
    <ligand>
        <name>ATP</name>
        <dbReference type="ChEBI" id="CHEBI:30616"/>
    </ligand>
</feature>
<keyword evidence="3" id="KW-0808">Transferase</keyword>
<dbReference type="GO" id="GO:0005524">
    <property type="term" value="F:ATP binding"/>
    <property type="evidence" value="ECO:0007669"/>
    <property type="project" value="UniProtKB-UniRule"/>
</dbReference>
<evidence type="ECO:0000256" key="2">
    <source>
        <dbReference type="ARBA" id="ARBA00012513"/>
    </source>
</evidence>
<keyword evidence="8" id="KW-1133">Transmembrane helix</keyword>
<evidence type="ECO:0000256" key="8">
    <source>
        <dbReference type="SAM" id="Phobius"/>
    </source>
</evidence>
<dbReference type="Gene3D" id="3.30.200.20">
    <property type="entry name" value="Phosphorylase Kinase, domain 1"/>
    <property type="match status" value="1"/>
</dbReference>
<evidence type="ECO:0000256" key="7">
    <source>
        <dbReference type="PROSITE-ProRule" id="PRU10141"/>
    </source>
</evidence>
<organism evidence="10 11">
    <name type="scientific">Candidatus Brevifilum fermentans</name>
    <dbReference type="NCBI Taxonomy" id="1986204"/>
    <lineage>
        <taxon>Bacteria</taxon>
        <taxon>Bacillati</taxon>
        <taxon>Chloroflexota</taxon>
        <taxon>Anaerolineae</taxon>
        <taxon>Anaerolineales</taxon>
        <taxon>Anaerolineaceae</taxon>
        <taxon>Candidatus Brevifilum</taxon>
    </lineage>
</organism>
<dbReference type="OrthoDB" id="136279at2"/>